<dbReference type="Pfam" id="PF12846">
    <property type="entry name" value="AAA_10"/>
    <property type="match status" value="1"/>
</dbReference>
<feature type="transmembrane region" description="Helical" evidence="1">
    <location>
        <begin position="43"/>
        <end position="61"/>
    </location>
</feature>
<dbReference type="PATRIC" id="fig|280871.6.peg.4833"/>
<organism evidence="2 3">
    <name type="scientific">Mycolicibacterium llatzerense</name>
    <dbReference type="NCBI Taxonomy" id="280871"/>
    <lineage>
        <taxon>Bacteria</taxon>
        <taxon>Bacillati</taxon>
        <taxon>Actinomycetota</taxon>
        <taxon>Actinomycetes</taxon>
        <taxon>Mycobacteriales</taxon>
        <taxon>Mycobacteriaceae</taxon>
        <taxon>Mycolicibacterium</taxon>
    </lineage>
</organism>
<dbReference type="OrthoDB" id="4647520at2"/>
<evidence type="ECO:0000313" key="2">
    <source>
        <dbReference type="EMBL" id="KIU14609.1"/>
    </source>
</evidence>
<dbReference type="RefSeq" id="WP_043987547.1">
    <property type="nucleotide sequence ID" value="NZ_JXST01000040.1"/>
</dbReference>
<keyword evidence="3" id="KW-1185">Reference proteome</keyword>
<reference evidence="2 3" key="1">
    <citation type="submission" date="2015-01" db="EMBL/GenBank/DDBJ databases">
        <title>Genome sequence of Mycobacterium llatzerense and Mycobacterium immunogenum recovered from brain abscess.</title>
        <authorList>
            <person name="Greninger A.L."/>
            <person name="Langelier C."/>
            <person name="Cunningham G."/>
            <person name="Chiu C.Y."/>
            <person name="Miller S."/>
        </authorList>
    </citation>
    <scope>NUCLEOTIDE SEQUENCE [LARGE SCALE GENOMIC DNA]</scope>
    <source>
        <strain evidence="2 3">CLUC14</strain>
    </source>
</reference>
<evidence type="ECO:0000313" key="3">
    <source>
        <dbReference type="Proteomes" id="UP000032221"/>
    </source>
</evidence>
<keyword evidence="1" id="KW-0472">Membrane</keyword>
<comment type="caution">
    <text evidence="2">The sequence shown here is derived from an EMBL/GenBank/DDBJ whole genome shotgun (WGS) entry which is preliminary data.</text>
</comment>
<sequence>MSDNYDENSTARSFGGVMDFPIRLGYLDEHTRLLLGPWGRYDGAAVVVFGGGTCWATYHWFDSGHARSIFIYGVILTAFLVYLARQIPISRPSPEYRMLWLLNSFIGTQSRAAAAGKRDPWKSPPKAVIDNLVFTKGGVYADFILSGQASGMEPFEQRRVLANAHRPLVRQLPSGMVFWGMSARVDPTLLLQRMLKGREHQSRWVREVRQWEPFVRENPFYEDVFGVRIPVDAGMTGRSGAGAVAKFASTVIGRDHDAPDTLEGFREIVDELLSKIPAQFQARPASPQQIQWLYERHWTRGAVSRPFPHAAGGPRQLTSSDFEWMLPVEFDEGDQEARKAHRSWWRRKWPSHKPVVVLRGPAGASYQTLLPVAELPRGGLRFPGAEILQSAYDVHFGADVDCDWYQHVSTTAREKELNRVERAQRNLNDQSFQTSGARDADLADRYAAGEDYERELNSSSLERATHSTTVLAIGAATEAARADAVQQLKTHFAEELDTVLAARGGAQSSLWEIGHPGSEGRAPHSQFSQPTTTRQWARYAPLVSSVLGHDTGIPFARNLATRRNKMVLLDFEGMKDRRGAPGMLWFGAPGGGKSQSCKRVVDSLIKRGHQASIMEPGTMREWVPALRHHGDRVVLIDPVAGQWSLDGLKIFPGKDAVEHTLDHLLPMMGMDAVSVPARQFARLLRPDDGVAHSLGGLVRWFKNLDRKEYAEYEELADSLIYFSEKDYCRAMFDESLPAPPLSEKDAVIWTLGGLQLPSTSETEEVHLYRRQTPRARAGLAVYGMIASLTRLTYTDPRTRRPDAFGFLVAEEAREYFASPVGRKDAERMGLQGRKEKYGLLAISQYVEHFEGIGIQNLPMRVITPFKPTDRDYARDSFRRLGIDPDEYPEVLDTRVQEGRGLAYLFDDLGRVGLVDMLAPVQRELVDAFDTRDMADEGWAA</sequence>
<evidence type="ECO:0000256" key="1">
    <source>
        <dbReference type="SAM" id="Phobius"/>
    </source>
</evidence>
<dbReference type="InterPro" id="IPR027417">
    <property type="entry name" value="P-loop_NTPase"/>
</dbReference>
<dbReference type="AlphaFoldDB" id="A0A0D1JPX4"/>
<proteinExistence type="predicted"/>
<protein>
    <submittedName>
        <fullName evidence="2">Uncharacterized protein</fullName>
    </submittedName>
</protein>
<feature type="transmembrane region" description="Helical" evidence="1">
    <location>
        <begin position="68"/>
        <end position="84"/>
    </location>
</feature>
<gene>
    <name evidence="2" type="ORF">TL10_23360</name>
</gene>
<dbReference type="STRING" id="280871.TL10_23360"/>
<accession>A0A0D1JPX4</accession>
<dbReference type="EMBL" id="JXST01000040">
    <property type="protein sequence ID" value="KIU14609.1"/>
    <property type="molecule type" value="Genomic_DNA"/>
</dbReference>
<dbReference type="Gene3D" id="3.40.50.300">
    <property type="entry name" value="P-loop containing nucleotide triphosphate hydrolases"/>
    <property type="match status" value="1"/>
</dbReference>
<dbReference type="SUPFAM" id="SSF52540">
    <property type="entry name" value="P-loop containing nucleoside triphosphate hydrolases"/>
    <property type="match status" value="1"/>
</dbReference>
<keyword evidence="1" id="KW-0812">Transmembrane</keyword>
<name>A0A0D1JPX4_9MYCO</name>
<keyword evidence="1" id="KW-1133">Transmembrane helix</keyword>
<dbReference type="Proteomes" id="UP000032221">
    <property type="component" value="Unassembled WGS sequence"/>
</dbReference>